<proteinExistence type="predicted"/>
<dbReference type="eggNOG" id="ENOG502Z7Q0">
    <property type="taxonomic scope" value="Bacteria"/>
</dbReference>
<dbReference type="STRING" id="1009370.ALO_02586"/>
<dbReference type="Pfam" id="PF13552">
    <property type="entry name" value="DUF4127"/>
    <property type="match status" value="1"/>
</dbReference>
<keyword evidence="1" id="KW-1133">Transmembrane helix</keyword>
<keyword evidence="3" id="KW-1185">Reference proteome</keyword>
<keyword evidence="1" id="KW-0812">Transmembrane</keyword>
<sequence length="561" mass="62581">MRLDYHTIITKYRDHDIIIAIIQVKRGDRVKERPCLPLLRILACMACILFSLSLTVSAATLVYVPLDDRPVCLRDPVETLQAAGMKIVTPPRFLLSGRDRAGDPDGLWQWLQEAAKGADAAVVSADALLYGGLVSSRTHLIPDRLLQQRVENFQQLRRQNPRLRLYGFSTVMRSPQGSAGGTDPAYIETRGWQIYRYGALLDRQEQLGLSGKEEQEMEELIQLLPAEILTDWNGRRAKNHRLNLMLLQRTREGLFDYFILGRDDNGPYSQTQRELRHLRREAADLSSRVFATFSGADQLGMVLLTRAVNRLTFQVPLIAVQYAEGSGEQTIPSYQGEPVGVSALDHIVAAGGLPVRDPARANLVLLINTPPNGRTPEAGAGGNIVRPTVALRQFVAMVEQQINLGKRVAIADVAFANGSDNSLMQLLAQRDLLNRIHAYSGWNTASNSLGFALSQGILSARMSGQDKDKLLTVRLLDDWAYQANVRSLMLREVLAPFPQSAVSLGILKPAVEARTTAELKKFAADRFGSFPLRLFQASHPWNRMFEVRIDVFNAYPLHPWD</sequence>
<comment type="caution">
    <text evidence="2">The sequence shown here is derived from an EMBL/GenBank/DDBJ whole genome shotgun (WGS) entry which is preliminary data.</text>
</comment>
<keyword evidence="1" id="KW-0472">Membrane</keyword>
<evidence type="ECO:0000256" key="1">
    <source>
        <dbReference type="SAM" id="Phobius"/>
    </source>
</evidence>
<evidence type="ECO:0000313" key="2">
    <source>
        <dbReference type="EMBL" id="EGO65463.1"/>
    </source>
</evidence>
<protein>
    <recommendedName>
        <fullName evidence="4">DUF4127 family protein</fullName>
    </recommendedName>
</protein>
<dbReference type="EMBL" id="AFGF01000017">
    <property type="protein sequence ID" value="EGO65463.1"/>
    <property type="molecule type" value="Genomic_DNA"/>
</dbReference>
<gene>
    <name evidence="2" type="ORF">ALO_02586</name>
</gene>
<name>F7NEQ2_9FIRM</name>
<evidence type="ECO:0008006" key="4">
    <source>
        <dbReference type="Google" id="ProtNLM"/>
    </source>
</evidence>
<dbReference type="Proteomes" id="UP000003240">
    <property type="component" value="Unassembled WGS sequence"/>
</dbReference>
<evidence type="ECO:0000313" key="3">
    <source>
        <dbReference type="Proteomes" id="UP000003240"/>
    </source>
</evidence>
<organism evidence="2 3">
    <name type="scientific">Acetonema longum DSM 6540</name>
    <dbReference type="NCBI Taxonomy" id="1009370"/>
    <lineage>
        <taxon>Bacteria</taxon>
        <taxon>Bacillati</taxon>
        <taxon>Bacillota</taxon>
        <taxon>Negativicutes</taxon>
        <taxon>Acetonemataceae</taxon>
        <taxon>Acetonema</taxon>
    </lineage>
</organism>
<reference evidence="2 3" key="1">
    <citation type="journal article" date="2011" name="EMBO J.">
        <title>Structural diversity of bacterial flagellar motors.</title>
        <authorList>
            <person name="Chen S."/>
            <person name="Beeby M."/>
            <person name="Murphy G.E."/>
            <person name="Leadbetter J.R."/>
            <person name="Hendrixson D.R."/>
            <person name="Briegel A."/>
            <person name="Li Z."/>
            <person name="Shi J."/>
            <person name="Tocheva E.I."/>
            <person name="Muller A."/>
            <person name="Dobro M.J."/>
            <person name="Jensen G.J."/>
        </authorList>
    </citation>
    <scope>NUCLEOTIDE SEQUENCE [LARGE SCALE GENOMIC DNA]</scope>
    <source>
        <strain evidence="2 3">DSM 6540</strain>
    </source>
</reference>
<accession>F7NEQ2</accession>
<dbReference type="AlphaFoldDB" id="F7NEQ2"/>
<feature type="transmembrane region" description="Helical" evidence="1">
    <location>
        <begin position="38"/>
        <end position="64"/>
    </location>
</feature>
<dbReference type="InterPro" id="IPR025394">
    <property type="entry name" value="DUF4127"/>
</dbReference>